<organism evidence="5 6">
    <name type="scientific">Psylliodes chrysocephalus</name>
    <dbReference type="NCBI Taxonomy" id="3402493"/>
    <lineage>
        <taxon>Eukaryota</taxon>
        <taxon>Metazoa</taxon>
        <taxon>Ecdysozoa</taxon>
        <taxon>Arthropoda</taxon>
        <taxon>Hexapoda</taxon>
        <taxon>Insecta</taxon>
        <taxon>Pterygota</taxon>
        <taxon>Neoptera</taxon>
        <taxon>Endopterygota</taxon>
        <taxon>Coleoptera</taxon>
        <taxon>Polyphaga</taxon>
        <taxon>Cucujiformia</taxon>
        <taxon>Chrysomeloidea</taxon>
        <taxon>Chrysomelidae</taxon>
        <taxon>Galerucinae</taxon>
        <taxon>Alticini</taxon>
        <taxon>Psylliodes</taxon>
    </lineage>
</organism>
<dbReference type="OrthoDB" id="25675at2759"/>
<evidence type="ECO:0000313" key="6">
    <source>
        <dbReference type="Proteomes" id="UP001153636"/>
    </source>
</evidence>
<dbReference type="Proteomes" id="UP001153636">
    <property type="component" value="Chromosome 8"/>
</dbReference>
<evidence type="ECO:0000256" key="1">
    <source>
        <dbReference type="ARBA" id="ARBA00022723"/>
    </source>
</evidence>
<dbReference type="GO" id="GO:0008270">
    <property type="term" value="F:zinc ion binding"/>
    <property type="evidence" value="ECO:0007669"/>
    <property type="project" value="UniProtKB-KW"/>
</dbReference>
<dbReference type="SMART" id="SM00154">
    <property type="entry name" value="ZnF_AN1"/>
    <property type="match status" value="2"/>
</dbReference>
<dbReference type="EMBL" id="OV651820">
    <property type="protein sequence ID" value="CAH1114536.1"/>
    <property type="molecule type" value="Genomic_DNA"/>
</dbReference>
<dbReference type="Pfam" id="PF25327">
    <property type="entry name" value="UBL_ZFAND1"/>
    <property type="match status" value="1"/>
</dbReference>
<proteinExistence type="predicted"/>
<evidence type="ECO:0000256" key="2">
    <source>
        <dbReference type="ARBA" id="ARBA00022771"/>
    </source>
</evidence>
<dbReference type="SUPFAM" id="SSF118310">
    <property type="entry name" value="AN1-like Zinc finger"/>
    <property type="match status" value="2"/>
</dbReference>
<keyword evidence="2" id="KW-0863">Zinc-finger</keyword>
<protein>
    <recommendedName>
        <fullName evidence="4">AN1-type domain-containing protein</fullName>
    </recommendedName>
</protein>
<dbReference type="AlphaFoldDB" id="A0A9P0DA70"/>
<keyword evidence="1" id="KW-0479">Metal-binding</keyword>
<reference evidence="5" key="1">
    <citation type="submission" date="2022-01" db="EMBL/GenBank/DDBJ databases">
        <authorList>
            <person name="King R."/>
        </authorList>
    </citation>
    <scope>NUCLEOTIDE SEQUENCE</scope>
</reference>
<dbReference type="PANTHER" id="PTHR14677:SF20">
    <property type="entry name" value="ZINC FINGER AN1-TYPE CONTAINING 2A-RELATED"/>
    <property type="match status" value="1"/>
</dbReference>
<dbReference type="InterPro" id="IPR035896">
    <property type="entry name" value="AN1-like_Znf"/>
</dbReference>
<dbReference type="PANTHER" id="PTHR14677">
    <property type="entry name" value="ARSENITE INDUCUBLE RNA ASSOCIATED PROTEIN AIP-1-RELATED"/>
    <property type="match status" value="1"/>
</dbReference>
<dbReference type="GO" id="GO:0005737">
    <property type="term" value="C:cytoplasm"/>
    <property type="evidence" value="ECO:0007669"/>
    <property type="project" value="TreeGrafter"/>
</dbReference>
<keyword evidence="3" id="KW-0862">Zinc</keyword>
<accession>A0A9P0DA70</accession>
<dbReference type="InterPro" id="IPR057358">
    <property type="entry name" value="UBL_ZFAND1-like"/>
</dbReference>
<feature type="domain" description="AN1-type" evidence="4">
    <location>
        <begin position="63"/>
        <end position="100"/>
    </location>
</feature>
<dbReference type="InterPro" id="IPR000058">
    <property type="entry name" value="Znf_AN1"/>
</dbReference>
<evidence type="ECO:0000259" key="4">
    <source>
        <dbReference type="SMART" id="SM00154"/>
    </source>
</evidence>
<evidence type="ECO:0000256" key="3">
    <source>
        <dbReference type="ARBA" id="ARBA00022833"/>
    </source>
</evidence>
<feature type="domain" description="AN1-type" evidence="4">
    <location>
        <begin position="10"/>
        <end position="48"/>
    </location>
</feature>
<sequence length="260" mass="29799">MELPDIGKRCVHPHCKQLDFLPLQCKCGKAFCSEHFIIHSQECELSKFLSDEELKTIDSVYVCSNLDCKERSIIPLICEKCKKHFCVKHRHLTECDEKTEEMLKIEKEKYAAPMRVFNAAKAAVDKQLESNLNEAKKKSKTRDLANKVQLMKIKNKATGSKSIPTADRLYFNITYAEKTTPVFVSSQWSLGRVIDAISQEMRLQNNNHKATEKKLKLFKKNDHTVISNNFSISLKSLLEDNIIIDGDSLVIEYVDNSDNI</sequence>
<keyword evidence="6" id="KW-1185">Reference proteome</keyword>
<name>A0A9P0DA70_9CUCU</name>
<evidence type="ECO:0000313" key="5">
    <source>
        <dbReference type="EMBL" id="CAH1114536.1"/>
    </source>
</evidence>
<dbReference type="Gene3D" id="4.10.1110.10">
    <property type="entry name" value="AN1-like Zinc finger"/>
    <property type="match status" value="2"/>
</dbReference>
<gene>
    <name evidence="5" type="ORF">PSYICH_LOCUS14022</name>
</gene>